<dbReference type="SUPFAM" id="SSF46689">
    <property type="entry name" value="Homeodomain-like"/>
    <property type="match status" value="1"/>
</dbReference>
<dbReference type="OrthoDB" id="111186at2759"/>
<dbReference type="InterPro" id="IPR001005">
    <property type="entry name" value="SANT/Myb"/>
</dbReference>
<protein>
    <submittedName>
        <fullName evidence="1">Unnamed protein product</fullName>
    </submittedName>
</protein>
<dbReference type="Proteomes" id="UP001165083">
    <property type="component" value="Unassembled WGS sequence"/>
</dbReference>
<reference evidence="1" key="1">
    <citation type="submission" date="2023-04" db="EMBL/GenBank/DDBJ databases">
        <title>Phytophthora lilii NBRC 32176.</title>
        <authorList>
            <person name="Ichikawa N."/>
            <person name="Sato H."/>
            <person name="Tonouchi N."/>
        </authorList>
    </citation>
    <scope>NUCLEOTIDE SEQUENCE</scope>
    <source>
        <strain evidence="1">NBRC 32176</strain>
    </source>
</reference>
<dbReference type="Gene3D" id="1.10.10.60">
    <property type="entry name" value="Homeodomain-like"/>
    <property type="match status" value="1"/>
</dbReference>
<gene>
    <name evidence="1" type="ORF">Plil01_000507300</name>
</gene>
<dbReference type="InterPro" id="IPR009057">
    <property type="entry name" value="Homeodomain-like_sf"/>
</dbReference>
<organism evidence="1 2">
    <name type="scientific">Phytophthora lilii</name>
    <dbReference type="NCBI Taxonomy" id="2077276"/>
    <lineage>
        <taxon>Eukaryota</taxon>
        <taxon>Sar</taxon>
        <taxon>Stramenopiles</taxon>
        <taxon>Oomycota</taxon>
        <taxon>Peronosporomycetes</taxon>
        <taxon>Peronosporales</taxon>
        <taxon>Peronosporaceae</taxon>
        <taxon>Phytophthora</taxon>
    </lineage>
</organism>
<dbReference type="CDD" id="cd00167">
    <property type="entry name" value="SANT"/>
    <property type="match status" value="1"/>
</dbReference>
<name>A0A9W6TM70_9STRA</name>
<comment type="caution">
    <text evidence="1">The sequence shown here is derived from an EMBL/GenBank/DDBJ whole genome shotgun (WGS) entry which is preliminary data.</text>
</comment>
<dbReference type="EMBL" id="BSXW01000213">
    <property type="protein sequence ID" value="GMF15015.1"/>
    <property type="molecule type" value="Genomic_DNA"/>
</dbReference>
<dbReference type="AlphaFoldDB" id="A0A9W6TM70"/>
<keyword evidence="2" id="KW-1185">Reference proteome</keyword>
<sequence length="271" mass="30090">MISKKVHDELMSVRRVLHYLPVSPSTEYGWDPHERELFWIALDRYPRGPWTVIAEFIGTKSTRQAMTHGQKLRQKLKRWVTRLHRNPTARSLMDGVTSPAVALPTTSTSGADASETTMISAVVSTPLPEVKTPIGLFDRTISLKTTKDLALSRSDTFPTDTTSYRVVADIPQKHYLDKNLGVKMSNAPVTFQAHGKLTGSRPPEAALCGSSTSLQMLFEPSHPVSESTMIDLNETKDDNAVPHPITEVPIPVGGLLDELADVLWSDHREQE</sequence>
<accession>A0A9W6TM70</accession>
<evidence type="ECO:0000313" key="2">
    <source>
        <dbReference type="Proteomes" id="UP001165083"/>
    </source>
</evidence>
<evidence type="ECO:0000313" key="1">
    <source>
        <dbReference type="EMBL" id="GMF15015.1"/>
    </source>
</evidence>
<proteinExistence type="predicted"/>